<dbReference type="Proteomes" id="UP000025227">
    <property type="component" value="Unplaced"/>
</dbReference>
<dbReference type="InterPro" id="IPR000276">
    <property type="entry name" value="GPCR_Rhodpsn"/>
</dbReference>
<evidence type="ECO:0000256" key="2">
    <source>
        <dbReference type="ARBA" id="ARBA00022692"/>
    </source>
</evidence>
<keyword evidence="2 5" id="KW-0812">Transmembrane</keyword>
<dbReference type="GO" id="GO:0004930">
    <property type="term" value="F:G protein-coupled receptor activity"/>
    <property type="evidence" value="ECO:0007669"/>
    <property type="project" value="InterPro"/>
</dbReference>
<dbReference type="PANTHER" id="PTHR47023">
    <property type="entry name" value="SEX PEPTIDE RECEPTOR"/>
    <property type="match status" value="1"/>
</dbReference>
<evidence type="ECO:0000256" key="4">
    <source>
        <dbReference type="ARBA" id="ARBA00023136"/>
    </source>
</evidence>
<dbReference type="OMA" id="FWVARCF"/>
<evidence type="ECO:0000313" key="7">
    <source>
        <dbReference type="Proteomes" id="UP000025227"/>
    </source>
</evidence>
<feature type="transmembrane region" description="Helical" evidence="5">
    <location>
        <begin position="184"/>
        <end position="205"/>
    </location>
</feature>
<accession>A0A7I4YQ35</accession>
<dbReference type="Pfam" id="PF00001">
    <property type="entry name" value="7tm_1"/>
    <property type="match status" value="1"/>
</dbReference>
<feature type="domain" description="G-protein coupled receptors family 1 profile" evidence="6">
    <location>
        <begin position="72"/>
        <end position="350"/>
    </location>
</feature>
<evidence type="ECO:0000256" key="1">
    <source>
        <dbReference type="ARBA" id="ARBA00004370"/>
    </source>
</evidence>
<dbReference type="InterPro" id="IPR017452">
    <property type="entry name" value="GPCR_Rhodpsn_7TM"/>
</dbReference>
<feature type="transmembrane region" description="Helical" evidence="5">
    <location>
        <begin position="291"/>
        <end position="314"/>
    </location>
</feature>
<feature type="transmembrane region" description="Helical" evidence="5">
    <location>
        <begin position="334"/>
        <end position="356"/>
    </location>
</feature>
<organism evidence="7 8">
    <name type="scientific">Haemonchus contortus</name>
    <name type="common">Barber pole worm</name>
    <dbReference type="NCBI Taxonomy" id="6289"/>
    <lineage>
        <taxon>Eukaryota</taxon>
        <taxon>Metazoa</taxon>
        <taxon>Ecdysozoa</taxon>
        <taxon>Nematoda</taxon>
        <taxon>Chromadorea</taxon>
        <taxon>Rhabditida</taxon>
        <taxon>Rhabditina</taxon>
        <taxon>Rhabditomorpha</taxon>
        <taxon>Strongyloidea</taxon>
        <taxon>Trichostrongylidae</taxon>
        <taxon>Haemonchus</taxon>
    </lineage>
</organism>
<evidence type="ECO:0000313" key="8">
    <source>
        <dbReference type="WBParaSite" id="HCON_00129880-00001"/>
    </source>
</evidence>
<protein>
    <submittedName>
        <fullName evidence="8">G_PROTEIN_RECEP_F1_2 domain-containing protein</fullName>
    </submittedName>
</protein>
<evidence type="ECO:0000256" key="3">
    <source>
        <dbReference type="ARBA" id="ARBA00022989"/>
    </source>
</evidence>
<dbReference type="SUPFAM" id="SSF81321">
    <property type="entry name" value="Family A G protein-coupled receptor-like"/>
    <property type="match status" value="1"/>
</dbReference>
<evidence type="ECO:0000259" key="6">
    <source>
        <dbReference type="PROSITE" id="PS50262"/>
    </source>
</evidence>
<dbReference type="WBParaSite" id="HCON_00129880-00001">
    <property type="protein sequence ID" value="HCON_00129880-00001"/>
    <property type="gene ID" value="HCON_00129880"/>
</dbReference>
<dbReference type="GO" id="GO:0016020">
    <property type="term" value="C:membrane"/>
    <property type="evidence" value="ECO:0007669"/>
    <property type="project" value="UniProtKB-SubCell"/>
</dbReference>
<proteinExistence type="predicted"/>
<keyword evidence="3 5" id="KW-1133">Transmembrane helix</keyword>
<dbReference type="AlphaFoldDB" id="A0A7I4YQ35"/>
<feature type="transmembrane region" description="Helical" evidence="5">
    <location>
        <begin position="244"/>
        <end position="264"/>
    </location>
</feature>
<evidence type="ECO:0000256" key="5">
    <source>
        <dbReference type="SAM" id="Phobius"/>
    </source>
</evidence>
<keyword evidence="7" id="KW-1185">Reference proteome</keyword>
<name>A0A7I4YQ35_HAECO</name>
<dbReference type="Gene3D" id="1.20.1070.10">
    <property type="entry name" value="Rhodopsin 7-helix transmembrane proteins"/>
    <property type="match status" value="1"/>
</dbReference>
<feature type="transmembrane region" description="Helical" evidence="5">
    <location>
        <begin position="56"/>
        <end position="81"/>
    </location>
</feature>
<sequence>MEIYEDIEFCDPNQIYGEALPVCEDPFTVFDHYMNICVPATLIQFVDQENEPNMKIIYGFLLPVLSVIVLLSNGVVILVLNEQKTKRATVEPLFWMAVSALLMAASPLPFTIYYYNLGHMRDLNQTEFLCYLQKVCMEILPFFFNTLITFFTLLLGTQRFIAVQYPLDSLRWCSRRLIRRYSKAILTLAIVLTVIHSTFDIRVIYHFCIRGPSTSFWVARCFVGHSPLTRAMGPDTFSWVFDCFRIGLIVVPPILLFVITILLIRTIKTSDAPKLNVNRHKRVNSAFRNTTVMLTVIIVLFLLARVPSTVLIILVKLSDLLPLGSLEFAHSAYLRAFSNIILVTLHPISFAVYMFMSRRFRVSLRRLLGWRFLASDEEFNAVTSSVRTSQFKSQQSRSGYAFSLVHLHNGRSATSPLSSRPSLTKKGVVFAPSTCSISSGGRSAANKSLSEWSDKSRISSRFAFLRRFRFTKRCDTV</sequence>
<dbReference type="PROSITE" id="PS50262">
    <property type="entry name" value="G_PROTEIN_RECEP_F1_2"/>
    <property type="match status" value="1"/>
</dbReference>
<dbReference type="PANTHER" id="PTHR47023:SF3">
    <property type="entry name" value="G-PROTEIN COUPLED RECEPTORS FAMILY 1 PROFILE DOMAIN-CONTAINING PROTEIN"/>
    <property type="match status" value="1"/>
</dbReference>
<feature type="transmembrane region" description="Helical" evidence="5">
    <location>
        <begin position="142"/>
        <end position="163"/>
    </location>
</feature>
<dbReference type="OrthoDB" id="5871210at2759"/>
<feature type="transmembrane region" description="Helical" evidence="5">
    <location>
        <begin position="93"/>
        <end position="115"/>
    </location>
</feature>
<comment type="subcellular location">
    <subcellularLocation>
        <location evidence="1">Membrane</location>
    </subcellularLocation>
</comment>
<dbReference type="InterPro" id="IPR053071">
    <property type="entry name" value="GPCR1-related_rcpt"/>
</dbReference>
<reference evidence="8" key="1">
    <citation type="submission" date="2020-12" db="UniProtKB">
        <authorList>
            <consortium name="WormBaseParasite"/>
        </authorList>
    </citation>
    <scope>IDENTIFICATION</scope>
    <source>
        <strain evidence="8">MHco3</strain>
    </source>
</reference>
<keyword evidence="4 5" id="KW-0472">Membrane</keyword>